<keyword evidence="2" id="KW-1185">Reference proteome</keyword>
<accession>A0A0A2SVD3</accession>
<reference evidence="1 2" key="1">
    <citation type="submission" date="2014-05" db="EMBL/GenBank/DDBJ databases">
        <authorList>
            <person name="Rizzardi K."/>
            <person name="Winiecka-Krusnell J."/>
            <person name="Ramliden M."/>
            <person name="Alm E."/>
            <person name="Andersson S."/>
            <person name="Byfors S."/>
        </authorList>
    </citation>
    <scope>NUCLEOTIDE SEQUENCE [LARGE SCALE GENOMIC DNA]</scope>
    <source>
        <strain evidence="1 2">LEGN</strain>
    </source>
</reference>
<protein>
    <submittedName>
        <fullName evidence="1">Membrane protein</fullName>
    </submittedName>
</protein>
<dbReference type="InterPro" id="IPR007825">
    <property type="entry name" value="Major_OMP_Legionella"/>
</dbReference>
<evidence type="ECO:0000313" key="1">
    <source>
        <dbReference type="EMBL" id="KGP63364.1"/>
    </source>
</evidence>
<organism evidence="1 2">
    <name type="scientific">Legionella norrlandica</name>
    <dbReference type="NCBI Taxonomy" id="1498499"/>
    <lineage>
        <taxon>Bacteria</taxon>
        <taxon>Pseudomonadati</taxon>
        <taxon>Pseudomonadota</taxon>
        <taxon>Gammaproteobacteria</taxon>
        <taxon>Legionellales</taxon>
        <taxon>Legionellaceae</taxon>
        <taxon>Legionella</taxon>
    </lineage>
</organism>
<dbReference type="AlphaFoldDB" id="A0A0A2SVD3"/>
<dbReference type="PIRSF" id="PIRSF011407">
    <property type="entry name" value="Major_OMP_Legionella"/>
    <property type="match status" value="1"/>
</dbReference>
<sequence length="363" mass="39645">MKTRYKFLAGIALQLFATFGYPGSSGPIENDDPFRVFIPNLKPGYEFSATAFYLQPGANNLGWGVITTVLPIPSPNWQVVTFNPNYQAGFNLGGRYVFADSGSDVQFNWSHLRTNDTNNVFVNPTSQWISPFSQTGTPPTPSGQITGVALLKLAHSSLSFNYDAVNLDIGKFVNFGSKLQTRLFTGLGSAWIEEELISTFRGFSLPILSLNNTSTYKGVGPRLGFHNSYNIKNGFNLVGQLAGAVLYGRMQPAQYQFTGTSEQLIIARIFVNREGLANPSVNQLVPALDAKLGLSYLYALKQGYELNFEAGYMGALYFNPLSSYETNTNVIALDTGSLSTSSAKHTQSDFSIGGPYITVSLRT</sequence>
<proteinExistence type="predicted"/>
<dbReference type="Proteomes" id="UP000054422">
    <property type="component" value="Unassembled WGS sequence"/>
</dbReference>
<comment type="caution">
    <text evidence="1">The sequence shown here is derived from an EMBL/GenBank/DDBJ whole genome shotgun (WGS) entry which is preliminary data.</text>
</comment>
<evidence type="ECO:0000313" key="2">
    <source>
        <dbReference type="Proteomes" id="UP000054422"/>
    </source>
</evidence>
<dbReference type="Pfam" id="PF05150">
    <property type="entry name" value="Legionella_OMP"/>
    <property type="match status" value="1"/>
</dbReference>
<gene>
    <name evidence="1" type="ORF">EP47_10920</name>
</gene>
<dbReference type="EMBL" id="JNCF01000019">
    <property type="protein sequence ID" value="KGP63364.1"/>
    <property type="molecule type" value="Genomic_DNA"/>
</dbReference>
<name>A0A0A2SVD3_9GAMM</name>
<dbReference type="OrthoDB" id="8134661at2"/>
<dbReference type="RefSeq" id="WP_035889112.1">
    <property type="nucleotide sequence ID" value="NZ_JNCF01000019.1"/>
</dbReference>